<feature type="region of interest" description="Disordered" evidence="1">
    <location>
        <begin position="1"/>
        <end position="134"/>
    </location>
</feature>
<feature type="compositionally biased region" description="Pro residues" evidence="1">
    <location>
        <begin position="45"/>
        <end position="67"/>
    </location>
</feature>
<evidence type="ECO:0000313" key="4">
    <source>
        <dbReference type="Proteomes" id="UP000308730"/>
    </source>
</evidence>
<dbReference type="OrthoDB" id="2796020at2759"/>
<sequence>MHKVLLPVEDPDDDIAEGALPAPQPAPEPAPAQDNLPELHDDPVEPVPAPNPQPEPVPLPAPAPVPAPEKSRSRSRKKGDMGPPPAPSRKSSRSSNPPGEWWKVSNSSQYRDPDPPIPETDDERELAQETAEEDDRHAALLTEGVNFMYSHELNTEEALVYAFNTRVSFKADEPRTFSEAMRRPDADKWYQAAQDEIKSHLENGTWELAQLPEGCKAIGSRWVFRIKYNADGSIERYKARLVAQGFAQRPGLEYDETFASTLKWATLRIILAIAAIEDMEIECIDFSTAYLNGEIDKDVYMKQPEGFADGDQVCKLGKGIYGLKQGGRLWYKKLAATLVSMGFKILRSDNSVYVLSNDTVNVVIPVFVDDCTLVSKDKVAIQKIKDELVKRFKLRDLGPINQLLGVQITRDRSKRTLSLSQRQYTLDILLELVSATLTESGHSVPLLVCHSV</sequence>
<feature type="domain" description="Reverse transcriptase Ty1/copia-type" evidence="2">
    <location>
        <begin position="203"/>
        <end position="429"/>
    </location>
</feature>
<dbReference type="EMBL" id="SGPM01000310">
    <property type="protein sequence ID" value="THH26797.1"/>
    <property type="molecule type" value="Genomic_DNA"/>
</dbReference>
<dbReference type="Proteomes" id="UP000308730">
    <property type="component" value="Unassembled WGS sequence"/>
</dbReference>
<name>A0A4S4MNC0_9APHY</name>
<dbReference type="InterPro" id="IPR043502">
    <property type="entry name" value="DNA/RNA_pol_sf"/>
</dbReference>
<dbReference type="AlphaFoldDB" id="A0A4S4MNC0"/>
<proteinExistence type="predicted"/>
<dbReference type="InterPro" id="IPR013103">
    <property type="entry name" value="RVT_2"/>
</dbReference>
<gene>
    <name evidence="3" type="ORF">EUX98_g7390</name>
</gene>
<protein>
    <recommendedName>
        <fullName evidence="2">Reverse transcriptase Ty1/copia-type domain-containing protein</fullName>
    </recommendedName>
</protein>
<dbReference type="SUPFAM" id="SSF56672">
    <property type="entry name" value="DNA/RNA polymerases"/>
    <property type="match status" value="1"/>
</dbReference>
<keyword evidence="4" id="KW-1185">Reference proteome</keyword>
<evidence type="ECO:0000259" key="2">
    <source>
        <dbReference type="Pfam" id="PF07727"/>
    </source>
</evidence>
<dbReference type="Pfam" id="PF07727">
    <property type="entry name" value="RVT_2"/>
    <property type="match status" value="1"/>
</dbReference>
<evidence type="ECO:0000313" key="3">
    <source>
        <dbReference type="EMBL" id="THH26797.1"/>
    </source>
</evidence>
<organism evidence="3 4">
    <name type="scientific">Antrodiella citrinella</name>
    <dbReference type="NCBI Taxonomy" id="2447956"/>
    <lineage>
        <taxon>Eukaryota</taxon>
        <taxon>Fungi</taxon>
        <taxon>Dikarya</taxon>
        <taxon>Basidiomycota</taxon>
        <taxon>Agaricomycotina</taxon>
        <taxon>Agaricomycetes</taxon>
        <taxon>Polyporales</taxon>
        <taxon>Steccherinaceae</taxon>
        <taxon>Antrodiella</taxon>
    </lineage>
</organism>
<comment type="caution">
    <text evidence="3">The sequence shown here is derived from an EMBL/GenBank/DDBJ whole genome shotgun (WGS) entry which is preliminary data.</text>
</comment>
<accession>A0A4S4MNC0</accession>
<reference evidence="3 4" key="1">
    <citation type="submission" date="2019-02" db="EMBL/GenBank/DDBJ databases">
        <title>Genome sequencing of the rare red list fungi Antrodiella citrinella (Flaviporus citrinellus).</title>
        <authorList>
            <person name="Buettner E."/>
            <person name="Kellner H."/>
        </authorList>
    </citation>
    <scope>NUCLEOTIDE SEQUENCE [LARGE SCALE GENOMIC DNA]</scope>
    <source>
        <strain evidence="3 4">DSM 108506</strain>
    </source>
</reference>
<evidence type="ECO:0000256" key="1">
    <source>
        <dbReference type="SAM" id="MobiDB-lite"/>
    </source>
</evidence>